<evidence type="ECO:0000313" key="8">
    <source>
        <dbReference type="Proteomes" id="UP000324595"/>
    </source>
</evidence>
<evidence type="ECO:0000256" key="3">
    <source>
        <dbReference type="SAM" id="SignalP"/>
    </source>
</evidence>
<dbReference type="Pfam" id="PF25954">
    <property type="entry name" value="Beta-barrel_RND_2"/>
    <property type="match status" value="1"/>
</dbReference>
<dbReference type="InterPro" id="IPR058792">
    <property type="entry name" value="Beta-barrel_RND_2"/>
</dbReference>
<dbReference type="RefSeq" id="WP_170245593.1">
    <property type="nucleotide sequence ID" value="NZ_VNHY01000002.1"/>
</dbReference>
<organism evidence="7 8">
    <name type="scientific">Fodinibius salinus</name>
    <dbReference type="NCBI Taxonomy" id="860790"/>
    <lineage>
        <taxon>Bacteria</taxon>
        <taxon>Pseudomonadati</taxon>
        <taxon>Balneolota</taxon>
        <taxon>Balneolia</taxon>
        <taxon>Balneolales</taxon>
        <taxon>Balneolaceae</taxon>
        <taxon>Fodinibius</taxon>
    </lineage>
</organism>
<dbReference type="PANTHER" id="PTHR30469:SF15">
    <property type="entry name" value="HLYD FAMILY OF SECRETION PROTEINS"/>
    <property type="match status" value="1"/>
</dbReference>
<evidence type="ECO:0000259" key="6">
    <source>
        <dbReference type="Pfam" id="PF25973"/>
    </source>
</evidence>
<sequence>MKKILVIALSTLMFASACSNGPATENKENGDLVAVNVEEVTPSTFNHYLNIQGTVESDKTISITPKAAATVEEINVQAGDVVRKGAVLAKLDGEVTRTQIAEVESQLKLAKTRYERQKNLREDDIGSEIQLLEAETQVRSLENKLATLQEQYDNYTITATIGGTVNRVYIKEGVNIGPAEPAFQIANSEALKVTAEISEAYITRVDRTDSVRVQLPSLDRQLTKTIDVVSQVIDPSNRMFTIEVYIPNIDGMVRPNMLAKLRVNDVTRSNEVTIPLNAIQQPEGNAFVYVAKQDNPNWVASKQPIKLGLTYNDQALIEKGLRPGDRLITVGYNALSDQTPITIQEN</sequence>
<feature type="coiled-coil region" evidence="2">
    <location>
        <begin position="100"/>
        <end position="158"/>
    </location>
</feature>
<dbReference type="Pfam" id="PF25973">
    <property type="entry name" value="BSH_CzcB"/>
    <property type="match status" value="1"/>
</dbReference>
<gene>
    <name evidence="7" type="ORF">LX73_1106</name>
</gene>
<feature type="domain" description="CusB-like beta-barrel" evidence="4">
    <location>
        <begin position="193"/>
        <end position="265"/>
    </location>
</feature>
<dbReference type="InterPro" id="IPR006143">
    <property type="entry name" value="RND_pump_MFP"/>
</dbReference>
<dbReference type="SUPFAM" id="SSF111369">
    <property type="entry name" value="HlyD-like secretion proteins"/>
    <property type="match status" value="1"/>
</dbReference>
<dbReference type="GO" id="GO:1990281">
    <property type="term" value="C:efflux pump complex"/>
    <property type="evidence" value="ECO:0007669"/>
    <property type="project" value="TreeGrafter"/>
</dbReference>
<evidence type="ECO:0000313" key="7">
    <source>
        <dbReference type="EMBL" id="TYP93402.1"/>
    </source>
</evidence>
<dbReference type="PANTHER" id="PTHR30469">
    <property type="entry name" value="MULTIDRUG RESISTANCE PROTEIN MDTA"/>
    <property type="match status" value="1"/>
</dbReference>
<dbReference type="Proteomes" id="UP000324595">
    <property type="component" value="Unassembled WGS sequence"/>
</dbReference>
<comment type="caution">
    <text evidence="7">The sequence shown here is derived from an EMBL/GenBank/DDBJ whole genome shotgun (WGS) entry which is preliminary data.</text>
</comment>
<feature type="signal peptide" evidence="3">
    <location>
        <begin position="1"/>
        <end position="19"/>
    </location>
</feature>
<keyword evidence="2" id="KW-0175">Coiled coil</keyword>
<keyword evidence="8" id="KW-1185">Reference proteome</keyword>
<dbReference type="Pfam" id="PF25967">
    <property type="entry name" value="RND-MFP_C"/>
    <property type="match status" value="1"/>
</dbReference>
<evidence type="ECO:0000256" key="2">
    <source>
        <dbReference type="SAM" id="Coils"/>
    </source>
</evidence>
<protein>
    <submittedName>
        <fullName evidence="7">RND family efflux transporter, MFP subunit</fullName>
    </submittedName>
</protein>
<evidence type="ECO:0000259" key="4">
    <source>
        <dbReference type="Pfam" id="PF25954"/>
    </source>
</evidence>
<name>A0A5D3YIK4_9BACT</name>
<proteinExistence type="inferred from homology"/>
<dbReference type="GO" id="GO:0015562">
    <property type="term" value="F:efflux transmembrane transporter activity"/>
    <property type="evidence" value="ECO:0007669"/>
    <property type="project" value="TreeGrafter"/>
</dbReference>
<comment type="similarity">
    <text evidence="1">Belongs to the membrane fusion protein (MFP) (TC 8.A.1) family.</text>
</comment>
<dbReference type="Gene3D" id="2.40.30.170">
    <property type="match status" value="1"/>
</dbReference>
<dbReference type="EMBL" id="VNHY01000002">
    <property type="protein sequence ID" value="TYP93402.1"/>
    <property type="molecule type" value="Genomic_DNA"/>
</dbReference>
<keyword evidence="3" id="KW-0732">Signal</keyword>
<dbReference type="InterPro" id="IPR058647">
    <property type="entry name" value="BSH_CzcB-like"/>
</dbReference>
<dbReference type="InterPro" id="IPR058627">
    <property type="entry name" value="MdtA-like_C"/>
</dbReference>
<evidence type="ECO:0000256" key="1">
    <source>
        <dbReference type="ARBA" id="ARBA00009477"/>
    </source>
</evidence>
<dbReference type="PROSITE" id="PS51257">
    <property type="entry name" value="PROKAR_LIPOPROTEIN"/>
    <property type="match status" value="1"/>
</dbReference>
<dbReference type="Gene3D" id="2.40.420.20">
    <property type="match status" value="1"/>
</dbReference>
<feature type="chain" id="PRO_5022778216" evidence="3">
    <location>
        <begin position="20"/>
        <end position="346"/>
    </location>
</feature>
<feature type="domain" description="CzcB-like barrel-sandwich hybrid" evidence="6">
    <location>
        <begin position="60"/>
        <end position="187"/>
    </location>
</feature>
<dbReference type="NCBIfam" id="TIGR01730">
    <property type="entry name" value="RND_mfp"/>
    <property type="match status" value="1"/>
</dbReference>
<dbReference type="Gene3D" id="2.40.50.100">
    <property type="match status" value="1"/>
</dbReference>
<evidence type="ECO:0000259" key="5">
    <source>
        <dbReference type="Pfam" id="PF25967"/>
    </source>
</evidence>
<dbReference type="AlphaFoldDB" id="A0A5D3YIK4"/>
<reference evidence="7 8" key="1">
    <citation type="submission" date="2019-07" db="EMBL/GenBank/DDBJ databases">
        <title>Genomic Encyclopedia of Archaeal and Bacterial Type Strains, Phase II (KMG-II): from individual species to whole genera.</title>
        <authorList>
            <person name="Goeker M."/>
        </authorList>
    </citation>
    <scope>NUCLEOTIDE SEQUENCE [LARGE SCALE GENOMIC DNA]</scope>
    <source>
        <strain evidence="7 8">DSM 21935</strain>
    </source>
</reference>
<dbReference type="Gene3D" id="1.10.287.470">
    <property type="entry name" value="Helix hairpin bin"/>
    <property type="match status" value="1"/>
</dbReference>
<accession>A0A5D3YIK4</accession>
<feature type="domain" description="Multidrug resistance protein MdtA-like C-terminal permuted SH3" evidence="5">
    <location>
        <begin position="270"/>
        <end position="331"/>
    </location>
</feature>